<feature type="domain" description="Acetyl-CoA dehydrogenase-like C-terminal" evidence="9">
    <location>
        <begin position="475"/>
        <end position="599"/>
    </location>
</feature>
<dbReference type="RefSeq" id="WP_272094218.1">
    <property type="nucleotide sequence ID" value="NZ_JAQNDK010000001.1"/>
</dbReference>
<dbReference type="InterPro" id="IPR006091">
    <property type="entry name" value="Acyl-CoA_Oxase/DH_mid-dom"/>
</dbReference>
<comment type="similarity">
    <text evidence="2 5">Belongs to the acyl-CoA dehydrogenase family.</text>
</comment>
<comment type="cofactor">
    <cofactor evidence="1 5">
        <name>FAD</name>
        <dbReference type="ChEBI" id="CHEBI:57692"/>
    </cofactor>
</comment>
<evidence type="ECO:0000256" key="3">
    <source>
        <dbReference type="ARBA" id="ARBA00022630"/>
    </source>
</evidence>
<dbReference type="PANTHER" id="PTHR42803:SF3">
    <property type="entry name" value="ACYL-COA DEHYDROGENASE-RELATED"/>
    <property type="match status" value="1"/>
</dbReference>
<keyword evidence="3 5" id="KW-0285">Flavoprotein</keyword>
<sequence length="604" mass="64867">MTAPQNPLINDRDVEFLLYEVLDAPRLCELPYFAEHSRDTFDLYLQSCRRFAREVLFPTYRPVDEAPPRFQAGAITVHPAIKQVFRPMVELGVLTAARPAAVGGQQLPLVVATLAGAYLQAANLSACSYLSLTAGAAHLIETFGDDALRSAFMTRMYAGEWTGTMALTEPQAGSSLADVQASAVKTDAGHYLVRGSKMFISGGDHDLTENIVHLTLARIEGAPRGIKGVSLFAVPKRRPERLTEGGQLVPNDVEVAGMIHKLGWRGLPSLSLSFGEKGDCHGYLVGSPHQGVACMFQMMNEARIMVGANAVATASAAYHEALGYALVRPQGRPLGAKDPAAPQVPIIEHADVRRMLLRQKAIVEGGLALVSTTALYADLAAHAADAADRERAQRLLDLLTPVAKTFPAEKGFESNALALQVHGGYGYSSEYLPEAWLRDQKLNSIHEGTTGIQGMDLLGRKVVAGNGAALIALGGEIQQTIARAQRAGVEPAWGERLGAALSLLGEVTVQLAEAGMRGDTERMLRHSADYMELVSVVVVAWQWLAMAAAAREGLARGAAPAGFYEGKLCAAQYWLSTELPRVEALAALCRSGEDSYARMQPGWF</sequence>
<dbReference type="Pfam" id="PF02771">
    <property type="entry name" value="Acyl-CoA_dh_N"/>
    <property type="match status" value="1"/>
</dbReference>
<dbReference type="InterPro" id="IPR046373">
    <property type="entry name" value="Acyl-CoA_Oxase/DH_mid-dom_sf"/>
</dbReference>
<organism evidence="10 11">
    <name type="scientific">Sorangium atrum</name>
    <dbReference type="NCBI Taxonomy" id="2995308"/>
    <lineage>
        <taxon>Bacteria</taxon>
        <taxon>Pseudomonadati</taxon>
        <taxon>Myxococcota</taxon>
        <taxon>Polyangia</taxon>
        <taxon>Polyangiales</taxon>
        <taxon>Polyangiaceae</taxon>
        <taxon>Sorangium</taxon>
    </lineage>
</organism>
<protein>
    <submittedName>
        <fullName evidence="10">Acyl-CoA dehydrogenase</fullName>
    </submittedName>
</protein>
<gene>
    <name evidence="10" type="ORF">POL72_06865</name>
</gene>
<keyword evidence="11" id="KW-1185">Reference proteome</keyword>
<dbReference type="SUPFAM" id="SSF47203">
    <property type="entry name" value="Acyl-CoA dehydrogenase C-terminal domain-like"/>
    <property type="match status" value="1"/>
</dbReference>
<evidence type="ECO:0000256" key="5">
    <source>
        <dbReference type="RuleBase" id="RU362125"/>
    </source>
</evidence>
<evidence type="ECO:0000256" key="1">
    <source>
        <dbReference type="ARBA" id="ARBA00001974"/>
    </source>
</evidence>
<keyword evidence="4 5" id="KW-0274">FAD</keyword>
<dbReference type="Pfam" id="PF12806">
    <property type="entry name" value="Acyl-CoA_dh_C"/>
    <property type="match status" value="1"/>
</dbReference>
<name>A0ABT5BV98_9BACT</name>
<dbReference type="Proteomes" id="UP001217485">
    <property type="component" value="Unassembled WGS sequence"/>
</dbReference>
<dbReference type="InterPro" id="IPR036250">
    <property type="entry name" value="AcylCo_DH-like_C"/>
</dbReference>
<evidence type="ECO:0000313" key="10">
    <source>
        <dbReference type="EMBL" id="MDC0677459.1"/>
    </source>
</evidence>
<dbReference type="Gene3D" id="1.20.140.10">
    <property type="entry name" value="Butyryl-CoA Dehydrogenase, subunit A, domain 3"/>
    <property type="match status" value="1"/>
</dbReference>
<evidence type="ECO:0000259" key="8">
    <source>
        <dbReference type="Pfam" id="PF02771"/>
    </source>
</evidence>
<dbReference type="InterPro" id="IPR037069">
    <property type="entry name" value="AcylCoA_DH/ox_N_sf"/>
</dbReference>
<evidence type="ECO:0000256" key="4">
    <source>
        <dbReference type="ARBA" id="ARBA00022827"/>
    </source>
</evidence>
<dbReference type="InterPro" id="IPR009100">
    <property type="entry name" value="AcylCoA_DH/oxidase_NM_dom_sf"/>
</dbReference>
<comment type="caution">
    <text evidence="10">The sequence shown here is derived from an EMBL/GenBank/DDBJ whole genome shotgun (WGS) entry which is preliminary data.</text>
</comment>
<dbReference type="Pfam" id="PF00441">
    <property type="entry name" value="Acyl-CoA_dh_1"/>
    <property type="match status" value="1"/>
</dbReference>
<keyword evidence="5" id="KW-0560">Oxidoreductase</keyword>
<evidence type="ECO:0000313" key="11">
    <source>
        <dbReference type="Proteomes" id="UP001217485"/>
    </source>
</evidence>
<accession>A0ABT5BV98</accession>
<dbReference type="PANTHER" id="PTHR42803">
    <property type="entry name" value="ACYL-COA DEHYDROGENASE"/>
    <property type="match status" value="1"/>
</dbReference>
<dbReference type="InterPro" id="IPR013786">
    <property type="entry name" value="AcylCoA_DH/ox_N"/>
</dbReference>
<evidence type="ECO:0000259" key="7">
    <source>
        <dbReference type="Pfam" id="PF02770"/>
    </source>
</evidence>
<reference evidence="10 11" key="1">
    <citation type="submission" date="2023-01" db="EMBL/GenBank/DDBJ databases">
        <title>Minimal conservation of predation-associated metabolite biosynthetic gene clusters underscores biosynthetic potential of Myxococcota including descriptions for ten novel species: Archangium lansinium sp. nov., Myxococcus landrumus sp. nov., Nannocystis bai.</title>
        <authorList>
            <person name="Ahearne A."/>
            <person name="Stevens C."/>
            <person name="Dowd S."/>
        </authorList>
    </citation>
    <scope>NUCLEOTIDE SEQUENCE [LARGE SCALE GENOMIC DNA]</scope>
    <source>
        <strain evidence="10 11">WIWO2</strain>
    </source>
</reference>
<feature type="domain" description="Acyl-CoA dehydrogenase/oxidase N-terminal" evidence="8">
    <location>
        <begin position="44"/>
        <end position="160"/>
    </location>
</feature>
<evidence type="ECO:0000256" key="2">
    <source>
        <dbReference type="ARBA" id="ARBA00009347"/>
    </source>
</evidence>
<evidence type="ECO:0000259" key="6">
    <source>
        <dbReference type="Pfam" id="PF00441"/>
    </source>
</evidence>
<dbReference type="InterPro" id="IPR009075">
    <property type="entry name" value="AcylCo_DH/oxidase_C"/>
</dbReference>
<evidence type="ECO:0000259" key="9">
    <source>
        <dbReference type="Pfam" id="PF12806"/>
    </source>
</evidence>
<dbReference type="EMBL" id="JAQNDK010000001">
    <property type="protein sequence ID" value="MDC0677459.1"/>
    <property type="molecule type" value="Genomic_DNA"/>
</dbReference>
<dbReference type="Pfam" id="PF02770">
    <property type="entry name" value="Acyl-CoA_dh_M"/>
    <property type="match status" value="1"/>
</dbReference>
<dbReference type="InterPro" id="IPR025878">
    <property type="entry name" value="Acyl-CoA_dh-like_C_dom"/>
</dbReference>
<dbReference type="Gene3D" id="2.40.110.10">
    <property type="entry name" value="Butyryl-CoA Dehydrogenase, subunit A, domain 2"/>
    <property type="match status" value="1"/>
</dbReference>
<dbReference type="SUPFAM" id="SSF56645">
    <property type="entry name" value="Acyl-CoA dehydrogenase NM domain-like"/>
    <property type="match status" value="1"/>
</dbReference>
<dbReference type="InterPro" id="IPR052166">
    <property type="entry name" value="Diverse_Acyl-CoA_DH"/>
</dbReference>
<feature type="domain" description="Acyl-CoA oxidase/dehydrogenase middle" evidence="7">
    <location>
        <begin position="165"/>
        <end position="274"/>
    </location>
</feature>
<feature type="domain" description="Acyl-CoA dehydrogenase/oxidase C-terminal" evidence="6">
    <location>
        <begin position="290"/>
        <end position="456"/>
    </location>
</feature>
<dbReference type="Gene3D" id="1.10.540.10">
    <property type="entry name" value="Acyl-CoA dehydrogenase/oxidase, N-terminal domain"/>
    <property type="match status" value="1"/>
</dbReference>
<proteinExistence type="inferred from homology"/>